<sequence length="92" mass="9416">MPFAPSERQALLAVKGVGPTVIARLEQMGIESLAHLARANAADVLARGAALAGSSCWNNSPQARTAIHGAIAAAQEATRQPRSSGTQSLPNS</sequence>
<reference evidence="2 3" key="1">
    <citation type="submission" date="2020-07" db="EMBL/GenBank/DDBJ databases">
        <authorList>
            <person name="Maaloum M."/>
        </authorList>
    </citation>
    <scope>NUCLEOTIDE SEQUENCE [LARGE SCALE GENOMIC DNA]</scope>
    <source>
        <strain evidence="2 3">GCS-AN-3</strain>
    </source>
</reference>
<dbReference type="RefSeq" id="WP_180550149.1">
    <property type="nucleotide sequence ID" value="NZ_JACCKX010000001.1"/>
</dbReference>
<accession>A0A853IS35</accession>
<gene>
    <name evidence="2" type="ORF">H0I39_08225</name>
</gene>
<feature type="compositionally biased region" description="Polar residues" evidence="1">
    <location>
        <begin position="80"/>
        <end position="92"/>
    </location>
</feature>
<comment type="caution">
    <text evidence="2">The sequence shown here is derived from an EMBL/GenBank/DDBJ whole genome shotgun (WGS) entry which is preliminary data.</text>
</comment>
<dbReference type="Proteomes" id="UP000589716">
    <property type="component" value="Unassembled WGS sequence"/>
</dbReference>
<evidence type="ECO:0000256" key="1">
    <source>
        <dbReference type="SAM" id="MobiDB-lite"/>
    </source>
</evidence>
<dbReference type="Gene3D" id="1.10.150.20">
    <property type="entry name" value="5' to 3' exonuclease, C-terminal subdomain"/>
    <property type="match status" value="1"/>
</dbReference>
<dbReference type="EMBL" id="JACCKX010000001">
    <property type="protein sequence ID" value="NZA01735.1"/>
    <property type="molecule type" value="Genomic_DNA"/>
</dbReference>
<proteinExistence type="predicted"/>
<name>A0A853IS35_9BURK</name>
<dbReference type="AlphaFoldDB" id="A0A853IS35"/>
<feature type="region of interest" description="Disordered" evidence="1">
    <location>
        <begin position="73"/>
        <end position="92"/>
    </location>
</feature>
<organism evidence="2 3">
    <name type="scientific">Ottowia beijingensis</name>
    <dbReference type="NCBI Taxonomy" id="1207057"/>
    <lineage>
        <taxon>Bacteria</taxon>
        <taxon>Pseudomonadati</taxon>
        <taxon>Pseudomonadota</taxon>
        <taxon>Betaproteobacteria</taxon>
        <taxon>Burkholderiales</taxon>
        <taxon>Comamonadaceae</taxon>
        <taxon>Ottowia</taxon>
    </lineage>
</organism>
<keyword evidence="3" id="KW-1185">Reference proteome</keyword>
<evidence type="ECO:0000313" key="2">
    <source>
        <dbReference type="EMBL" id="NZA01735.1"/>
    </source>
</evidence>
<protein>
    <submittedName>
        <fullName evidence="2">Helix-hairpin-helix domain-containing protein</fullName>
    </submittedName>
</protein>
<evidence type="ECO:0000313" key="3">
    <source>
        <dbReference type="Proteomes" id="UP000589716"/>
    </source>
</evidence>